<dbReference type="Proteomes" id="UP001230253">
    <property type="component" value="Unassembled WGS sequence"/>
</dbReference>
<dbReference type="Pfam" id="PF09335">
    <property type="entry name" value="VTT_dom"/>
    <property type="match status" value="1"/>
</dbReference>
<protein>
    <recommendedName>
        <fullName evidence="6">TVP38/TMEM64 family membrane protein</fullName>
    </recommendedName>
</protein>
<proteinExistence type="inferred from homology"/>
<comment type="subcellular location">
    <subcellularLocation>
        <location evidence="1 6">Cell membrane</location>
        <topology evidence="1 6">Multi-pass membrane protein</topology>
    </subcellularLocation>
</comment>
<feature type="transmembrane region" description="Helical" evidence="6">
    <location>
        <begin position="87"/>
        <end position="106"/>
    </location>
</feature>
<gene>
    <name evidence="9" type="ORF">J2R99_000991</name>
</gene>
<dbReference type="RefSeq" id="WP_307153365.1">
    <property type="nucleotide sequence ID" value="NZ_JAUSUK010000001.1"/>
</dbReference>
<reference evidence="9 10" key="1">
    <citation type="submission" date="2023-07" db="EMBL/GenBank/DDBJ databases">
        <title>Genomic Encyclopedia of Type Strains, Phase IV (KMG-IV): sequencing the most valuable type-strain genomes for metagenomic binning, comparative biology and taxonomic classification.</title>
        <authorList>
            <person name="Goeker M."/>
        </authorList>
    </citation>
    <scope>NUCLEOTIDE SEQUENCE [LARGE SCALE GENOMIC DNA]</scope>
    <source>
        <strain evidence="9 10">DSM 11549</strain>
    </source>
</reference>
<evidence type="ECO:0000256" key="7">
    <source>
        <dbReference type="SAM" id="MobiDB-lite"/>
    </source>
</evidence>
<evidence type="ECO:0000259" key="8">
    <source>
        <dbReference type="Pfam" id="PF09335"/>
    </source>
</evidence>
<dbReference type="EMBL" id="JAUSUK010000001">
    <property type="protein sequence ID" value="MDQ0325142.1"/>
    <property type="molecule type" value="Genomic_DNA"/>
</dbReference>
<evidence type="ECO:0000256" key="3">
    <source>
        <dbReference type="ARBA" id="ARBA00022692"/>
    </source>
</evidence>
<feature type="transmembrane region" description="Helical" evidence="6">
    <location>
        <begin position="200"/>
        <end position="220"/>
    </location>
</feature>
<feature type="compositionally biased region" description="Basic and acidic residues" evidence="7">
    <location>
        <begin position="1"/>
        <end position="15"/>
    </location>
</feature>
<keyword evidence="10" id="KW-1185">Reference proteome</keyword>
<comment type="similarity">
    <text evidence="6">Belongs to the TVP38/TMEM64 family.</text>
</comment>
<evidence type="ECO:0000256" key="2">
    <source>
        <dbReference type="ARBA" id="ARBA00022475"/>
    </source>
</evidence>
<dbReference type="InterPro" id="IPR015414">
    <property type="entry name" value="TMEM64"/>
</dbReference>
<evidence type="ECO:0000256" key="5">
    <source>
        <dbReference type="ARBA" id="ARBA00023136"/>
    </source>
</evidence>
<organism evidence="9 10">
    <name type="scientific">Rhodopseudomonas julia</name>
    <dbReference type="NCBI Taxonomy" id="200617"/>
    <lineage>
        <taxon>Bacteria</taxon>
        <taxon>Pseudomonadati</taxon>
        <taxon>Pseudomonadota</taxon>
        <taxon>Alphaproteobacteria</taxon>
        <taxon>Hyphomicrobiales</taxon>
        <taxon>Nitrobacteraceae</taxon>
        <taxon>Rhodopseudomonas</taxon>
    </lineage>
</organism>
<dbReference type="PANTHER" id="PTHR12677">
    <property type="entry name" value="GOLGI APPARATUS MEMBRANE PROTEIN TVP38-RELATED"/>
    <property type="match status" value="1"/>
</dbReference>
<evidence type="ECO:0000256" key="6">
    <source>
        <dbReference type="RuleBase" id="RU366058"/>
    </source>
</evidence>
<feature type="transmembrane region" description="Helical" evidence="6">
    <location>
        <begin position="240"/>
        <end position="257"/>
    </location>
</feature>
<keyword evidence="2 6" id="KW-1003">Cell membrane</keyword>
<evidence type="ECO:0000256" key="1">
    <source>
        <dbReference type="ARBA" id="ARBA00004651"/>
    </source>
</evidence>
<name>A0ABU0C4J4_9BRAD</name>
<evidence type="ECO:0000256" key="4">
    <source>
        <dbReference type="ARBA" id="ARBA00022989"/>
    </source>
</evidence>
<comment type="caution">
    <text evidence="9">The sequence shown here is derived from an EMBL/GenBank/DDBJ whole genome shotgun (WGS) entry which is preliminary data.</text>
</comment>
<accession>A0ABU0C4J4</accession>
<sequence>MAGNNDETKVGEWKADAGGGTEGSRRDDIEQQTPGGAPRALWLRFLPVGIVALLLLLLYAAGFQEFLSLDALEEKSEALKGFVGDRLALSGLLYVIVYITLVAVSFPGASIVTIAGGLLFGWVLGGALSAVGATIGACIIFLIARTSFGTVLARRAGPRLKRLRSGFQEDAFHYLLFLRLAPIFPFWVINLAPALFDMRLGPYALATFLGILPGTFAYSYFGEGVGTALDEDGPVVSTQLLAGFAVLALAALLPIMLKRWRARKVGRKT</sequence>
<dbReference type="PANTHER" id="PTHR12677:SF59">
    <property type="entry name" value="GOLGI APPARATUS MEMBRANE PROTEIN TVP38-RELATED"/>
    <property type="match status" value="1"/>
</dbReference>
<feature type="transmembrane region" description="Helical" evidence="6">
    <location>
        <begin position="118"/>
        <end position="144"/>
    </location>
</feature>
<feature type="domain" description="VTT" evidence="8">
    <location>
        <begin position="109"/>
        <end position="223"/>
    </location>
</feature>
<keyword evidence="5 6" id="KW-0472">Membrane</keyword>
<dbReference type="InterPro" id="IPR032816">
    <property type="entry name" value="VTT_dom"/>
</dbReference>
<evidence type="ECO:0000313" key="10">
    <source>
        <dbReference type="Proteomes" id="UP001230253"/>
    </source>
</evidence>
<keyword evidence="3 6" id="KW-0812">Transmembrane</keyword>
<keyword evidence="4 6" id="KW-1133">Transmembrane helix</keyword>
<feature type="region of interest" description="Disordered" evidence="7">
    <location>
        <begin position="1"/>
        <end position="33"/>
    </location>
</feature>
<feature type="transmembrane region" description="Helical" evidence="6">
    <location>
        <begin position="171"/>
        <end position="188"/>
    </location>
</feature>
<feature type="transmembrane region" description="Helical" evidence="6">
    <location>
        <begin position="41"/>
        <end position="67"/>
    </location>
</feature>
<evidence type="ECO:0000313" key="9">
    <source>
        <dbReference type="EMBL" id="MDQ0325142.1"/>
    </source>
</evidence>